<organism evidence="2 3">
    <name type="scientific">Micromonospora phaseoli</name>
    <dbReference type="NCBI Taxonomy" id="1144548"/>
    <lineage>
        <taxon>Bacteria</taxon>
        <taxon>Bacillati</taxon>
        <taxon>Actinomycetota</taxon>
        <taxon>Actinomycetes</taxon>
        <taxon>Micromonosporales</taxon>
        <taxon>Micromonosporaceae</taxon>
        <taxon>Micromonospora</taxon>
    </lineage>
</organism>
<protein>
    <submittedName>
        <fullName evidence="2">Anti-sigma regulatory factor (Ser/Thr protein kinase)</fullName>
    </submittedName>
</protein>
<dbReference type="SUPFAM" id="SSF81606">
    <property type="entry name" value="PP2C-like"/>
    <property type="match status" value="1"/>
</dbReference>
<dbReference type="Pfam" id="PF13581">
    <property type="entry name" value="HATPase_c_2"/>
    <property type="match status" value="1"/>
</dbReference>
<reference evidence="3" key="1">
    <citation type="submission" date="2016-10" db="EMBL/GenBank/DDBJ databases">
        <authorList>
            <person name="Varghese N."/>
            <person name="Submissions S."/>
        </authorList>
    </citation>
    <scope>NUCLEOTIDE SEQUENCE [LARGE SCALE GENOMIC DNA]</scope>
    <source>
        <strain evidence="3">CGMCC 4.7038</strain>
    </source>
</reference>
<evidence type="ECO:0000259" key="1">
    <source>
        <dbReference type="SMART" id="SM00331"/>
    </source>
</evidence>
<dbReference type="InterPro" id="IPR001932">
    <property type="entry name" value="PPM-type_phosphatase-like_dom"/>
</dbReference>
<dbReference type="InterPro" id="IPR036890">
    <property type="entry name" value="HATPase_C_sf"/>
</dbReference>
<accession>A0A1H7ASI3</accession>
<evidence type="ECO:0000313" key="2">
    <source>
        <dbReference type="EMBL" id="SEJ68559.1"/>
    </source>
</evidence>
<dbReference type="PANTHER" id="PTHR35801:SF1">
    <property type="entry name" value="PHOSPHOSERINE PHOSPHATASE RSBX"/>
    <property type="match status" value="1"/>
</dbReference>
<dbReference type="Gene3D" id="3.30.565.10">
    <property type="entry name" value="Histidine kinase-like ATPase, C-terminal domain"/>
    <property type="match status" value="1"/>
</dbReference>
<gene>
    <name evidence="2" type="ORF">SAMN05443287_106313</name>
</gene>
<dbReference type="InterPro" id="IPR036457">
    <property type="entry name" value="PPM-type-like_dom_sf"/>
</dbReference>
<dbReference type="SUPFAM" id="SSF55874">
    <property type="entry name" value="ATPase domain of HSP90 chaperone/DNA topoisomerase II/histidine kinase"/>
    <property type="match status" value="1"/>
</dbReference>
<dbReference type="PANTHER" id="PTHR35801">
    <property type="entry name" value="PHOSPHOSERINE PHOSPHATASE RSBX"/>
    <property type="match status" value="1"/>
</dbReference>
<feature type="domain" description="PPM-type phosphatase" evidence="1">
    <location>
        <begin position="151"/>
        <end position="335"/>
    </location>
</feature>
<sequence length="337" mass="35222">MTTEPVTDRGSWFRVENGSTGSAVRRAAERLGDQLGLPTGRIADLAIVAAELTSNLIKHAEDGVLLLRPVRRESDAGVEMIAIDNGPGMVDLTDSARDGHSTTGTLGIGLGAIVRQASWFDAYSRPDRGTVIVVRVFAAAETGIPWVGGLTRPLSGETVSGDGHAARIVGDRRQVLVSDGLGHGPLATAATDAALTAFRDAPAVSPAEVVGHLHRAMSHTRGAALAVAELDPTAGVLRYAGLGNISGSVATGDGRRRGLVSLPGIAGHQRPTIRQYEYPFEAGSLLVMHTDGVVDRWQLADYPGLTGRSPLVVAATLMRDAGIRRDDAGVLVARSWA</sequence>
<dbReference type="OrthoDB" id="479131at2"/>
<evidence type="ECO:0000313" key="3">
    <source>
        <dbReference type="Proteomes" id="UP000198707"/>
    </source>
</evidence>
<dbReference type="AlphaFoldDB" id="A0A1H7ASI3"/>
<keyword evidence="2" id="KW-0418">Kinase</keyword>
<dbReference type="EMBL" id="FNYV01000006">
    <property type="protein sequence ID" value="SEJ68559.1"/>
    <property type="molecule type" value="Genomic_DNA"/>
</dbReference>
<dbReference type="Pfam" id="PF07228">
    <property type="entry name" value="SpoIIE"/>
    <property type="match status" value="1"/>
</dbReference>
<name>A0A1H7ASI3_9ACTN</name>
<dbReference type="STRING" id="1144548.SAMN05443287_106313"/>
<proteinExistence type="predicted"/>
<dbReference type="InterPro" id="IPR003594">
    <property type="entry name" value="HATPase_dom"/>
</dbReference>
<keyword evidence="3" id="KW-1185">Reference proteome</keyword>
<dbReference type="Proteomes" id="UP000198707">
    <property type="component" value="Unassembled WGS sequence"/>
</dbReference>
<dbReference type="SMART" id="SM00331">
    <property type="entry name" value="PP2C_SIG"/>
    <property type="match status" value="1"/>
</dbReference>
<dbReference type="GO" id="GO:0016301">
    <property type="term" value="F:kinase activity"/>
    <property type="evidence" value="ECO:0007669"/>
    <property type="project" value="UniProtKB-KW"/>
</dbReference>
<keyword evidence="2" id="KW-0808">Transferase</keyword>
<dbReference type="InterPro" id="IPR039248">
    <property type="entry name" value="Ptase_RsbX"/>
</dbReference>
<dbReference type="Gene3D" id="3.60.40.10">
    <property type="entry name" value="PPM-type phosphatase domain"/>
    <property type="match status" value="1"/>
</dbReference>